<accession>A0A316TJ73</accession>
<dbReference type="Proteomes" id="UP000245507">
    <property type="component" value="Unassembled WGS sequence"/>
</dbReference>
<dbReference type="Pfam" id="PF01458">
    <property type="entry name" value="SUFBD_core"/>
    <property type="match status" value="1"/>
</dbReference>
<dbReference type="InterPro" id="IPR055346">
    <property type="entry name" value="Fe-S_cluster_assembly_SufBD"/>
</dbReference>
<name>A0A316TJ73_9ACTN</name>
<dbReference type="InterPro" id="IPR011542">
    <property type="entry name" value="SUF_FeS_clus_asmbl_SufD"/>
</dbReference>
<organism evidence="4 5">
    <name type="scientific">Nocardioides silvaticus</name>
    <dbReference type="NCBI Taxonomy" id="2201891"/>
    <lineage>
        <taxon>Bacteria</taxon>
        <taxon>Bacillati</taxon>
        <taxon>Actinomycetota</taxon>
        <taxon>Actinomycetes</taxon>
        <taxon>Propionibacteriales</taxon>
        <taxon>Nocardioidaceae</taxon>
        <taxon>Nocardioides</taxon>
    </lineage>
</organism>
<evidence type="ECO:0000256" key="2">
    <source>
        <dbReference type="SAM" id="MobiDB-lite"/>
    </source>
</evidence>
<gene>
    <name evidence="4" type="primary">sufD</name>
    <name evidence="4" type="ORF">DJ010_07105</name>
</gene>
<keyword evidence="5" id="KW-1185">Reference proteome</keyword>
<dbReference type="GO" id="GO:0016226">
    <property type="term" value="P:iron-sulfur cluster assembly"/>
    <property type="evidence" value="ECO:0007669"/>
    <property type="project" value="InterPro"/>
</dbReference>
<comment type="similarity">
    <text evidence="1">Belongs to the iron-sulfur cluster assembly SufBD family.</text>
</comment>
<dbReference type="NCBIfam" id="TIGR01981">
    <property type="entry name" value="sufD"/>
    <property type="match status" value="1"/>
</dbReference>
<dbReference type="PANTHER" id="PTHR43575">
    <property type="entry name" value="PROTEIN ABCI7, CHLOROPLASTIC"/>
    <property type="match status" value="1"/>
</dbReference>
<dbReference type="InterPro" id="IPR037284">
    <property type="entry name" value="SUF_FeS_clus_asmbl_SufBD_sf"/>
</dbReference>
<dbReference type="SUPFAM" id="SSF101960">
    <property type="entry name" value="Stabilizer of iron transporter SufD"/>
    <property type="match status" value="1"/>
</dbReference>
<protein>
    <submittedName>
        <fullName evidence="4">Fe-S cluster assembly protein SufD</fullName>
    </submittedName>
</protein>
<reference evidence="4 5" key="1">
    <citation type="submission" date="2018-05" db="EMBL/GenBank/DDBJ databases">
        <title>Nocardioides silvaticus genome.</title>
        <authorList>
            <person name="Li C."/>
            <person name="Wang G."/>
        </authorList>
    </citation>
    <scope>NUCLEOTIDE SEQUENCE [LARGE SCALE GENOMIC DNA]</scope>
    <source>
        <strain evidence="4 5">CCTCC AB 2018079</strain>
    </source>
</reference>
<dbReference type="RefSeq" id="WP_109692917.1">
    <property type="nucleotide sequence ID" value="NZ_QGDD01000002.1"/>
</dbReference>
<dbReference type="PANTHER" id="PTHR43575:SF1">
    <property type="entry name" value="PROTEIN ABCI7, CHLOROPLASTIC"/>
    <property type="match status" value="1"/>
</dbReference>
<feature type="region of interest" description="Disordered" evidence="2">
    <location>
        <begin position="1"/>
        <end position="30"/>
    </location>
</feature>
<dbReference type="InterPro" id="IPR000825">
    <property type="entry name" value="SUF_FeS_clus_asmbl_SufBD_core"/>
</dbReference>
<sequence>MTAVAEALENATDRVESHLNPPASYDLADHPVPTGREEVWRFTPLKRLRGILDGEASDAHLKWDTTLPVGVTLTEITAEQARELELPPNERPAALSAELSGGAILLDVPAETVVAEPVVLRLTGSSVDDLVWGRVLYRVGAHAEVTLVLVHEGSARYSAIQTFLVGDGAQVNVLTLQDWDDDAVHLGRDAIRVGRDASVKHTSISFGGDLVRMHANVEYAGPGGEAELLGLYFADEGQHLEHRLFADHNAPKTKSHVVYKGALQGEKAHTVWIGNVLIRKVAEGIETYEENRNLVLTDGCQADSVPNLEIETGEIEGAGHASATARFDDEQLFYLRSRGVSEKEAQRLVVHGFFNDLIRKVGIPSIEEKLLETVEAELAKNVLKELV</sequence>
<dbReference type="AlphaFoldDB" id="A0A316TJ73"/>
<proteinExistence type="inferred from homology"/>
<evidence type="ECO:0000256" key="1">
    <source>
        <dbReference type="ARBA" id="ARBA00043967"/>
    </source>
</evidence>
<dbReference type="OrthoDB" id="9803529at2"/>
<comment type="caution">
    <text evidence="4">The sequence shown here is derived from an EMBL/GenBank/DDBJ whole genome shotgun (WGS) entry which is preliminary data.</text>
</comment>
<dbReference type="EMBL" id="QGDD01000002">
    <property type="protein sequence ID" value="PWN03828.1"/>
    <property type="molecule type" value="Genomic_DNA"/>
</dbReference>
<feature type="domain" description="SUF system FeS cluster assembly SufBD core" evidence="3">
    <location>
        <begin position="129"/>
        <end position="353"/>
    </location>
</feature>
<evidence type="ECO:0000259" key="3">
    <source>
        <dbReference type="Pfam" id="PF01458"/>
    </source>
</evidence>
<evidence type="ECO:0000313" key="5">
    <source>
        <dbReference type="Proteomes" id="UP000245507"/>
    </source>
</evidence>
<evidence type="ECO:0000313" key="4">
    <source>
        <dbReference type="EMBL" id="PWN03828.1"/>
    </source>
</evidence>